<name>A0AAE8UB68_9ENTR</name>
<dbReference type="AlphaFoldDB" id="A0AAE8UB68"/>
<keyword evidence="4 6" id="KW-0067">ATP-binding</keyword>
<dbReference type="GO" id="GO:0016887">
    <property type="term" value="F:ATP hydrolysis activity"/>
    <property type="evidence" value="ECO:0007669"/>
    <property type="project" value="InterPro"/>
</dbReference>
<evidence type="ECO:0000256" key="3">
    <source>
        <dbReference type="ARBA" id="ARBA00022741"/>
    </source>
</evidence>
<dbReference type="InterPro" id="IPR003439">
    <property type="entry name" value="ABC_transporter-like_ATP-bd"/>
</dbReference>
<dbReference type="RefSeq" id="WP_131637216.1">
    <property type="nucleotide sequence ID" value="NZ_SJON01000010.1"/>
</dbReference>
<comment type="similarity">
    <text evidence="1">Belongs to the ABC transporter superfamily.</text>
</comment>
<dbReference type="EMBL" id="SJON01000010">
    <property type="protein sequence ID" value="TCB85622.1"/>
    <property type="molecule type" value="Genomic_DNA"/>
</dbReference>
<dbReference type="PANTHER" id="PTHR42794:SF2">
    <property type="entry name" value="ABC TRANSPORTER ATP-BINDING PROTEIN"/>
    <property type="match status" value="1"/>
</dbReference>
<dbReference type="Proteomes" id="UP000291623">
    <property type="component" value="Unassembled WGS sequence"/>
</dbReference>
<evidence type="ECO:0000256" key="4">
    <source>
        <dbReference type="ARBA" id="ARBA00022840"/>
    </source>
</evidence>
<dbReference type="FunFam" id="3.40.50.300:FF:000134">
    <property type="entry name" value="Iron-enterobactin ABC transporter ATP-binding protein"/>
    <property type="match status" value="1"/>
</dbReference>
<dbReference type="InterPro" id="IPR003593">
    <property type="entry name" value="AAA+_ATPase"/>
</dbReference>
<keyword evidence="3" id="KW-0547">Nucleotide-binding</keyword>
<keyword evidence="2" id="KW-0813">Transport</keyword>
<dbReference type="SMART" id="SM00382">
    <property type="entry name" value="AAA"/>
    <property type="match status" value="1"/>
</dbReference>
<organism evidence="6 7">
    <name type="scientific">Enterobacter quasihormaechei</name>
    <dbReference type="NCBI Taxonomy" id="2529382"/>
    <lineage>
        <taxon>Bacteria</taxon>
        <taxon>Pseudomonadati</taxon>
        <taxon>Pseudomonadota</taxon>
        <taxon>Gammaproteobacteria</taxon>
        <taxon>Enterobacterales</taxon>
        <taxon>Enterobacteriaceae</taxon>
        <taxon>Enterobacter</taxon>
    </lineage>
</organism>
<dbReference type="Pfam" id="PF00005">
    <property type="entry name" value="ABC_tran"/>
    <property type="match status" value="1"/>
</dbReference>
<dbReference type="CDD" id="cd03214">
    <property type="entry name" value="ABC_Iron-Siderophores_B12_Hemin"/>
    <property type="match status" value="1"/>
</dbReference>
<dbReference type="GeneID" id="92385976"/>
<comment type="caution">
    <text evidence="6">The sequence shown here is derived from an EMBL/GenBank/DDBJ whole genome shotgun (WGS) entry which is preliminary data.</text>
</comment>
<proteinExistence type="inferred from homology"/>
<dbReference type="InterPro" id="IPR027417">
    <property type="entry name" value="P-loop_NTPase"/>
</dbReference>
<evidence type="ECO:0000256" key="2">
    <source>
        <dbReference type="ARBA" id="ARBA00022448"/>
    </source>
</evidence>
<dbReference type="PROSITE" id="PS50893">
    <property type="entry name" value="ABC_TRANSPORTER_2"/>
    <property type="match status" value="1"/>
</dbReference>
<accession>A0AAE8UB68</accession>
<dbReference type="SUPFAM" id="SSF52540">
    <property type="entry name" value="P-loop containing nucleoside triphosphate hydrolases"/>
    <property type="match status" value="1"/>
</dbReference>
<evidence type="ECO:0000313" key="7">
    <source>
        <dbReference type="Proteomes" id="UP000291623"/>
    </source>
</evidence>
<dbReference type="GO" id="GO:0005524">
    <property type="term" value="F:ATP binding"/>
    <property type="evidence" value="ECO:0007669"/>
    <property type="project" value="UniProtKB-KW"/>
</dbReference>
<protein>
    <submittedName>
        <fullName evidence="6">ABC transporter ATP-binding protein</fullName>
    </submittedName>
</protein>
<dbReference type="Gene3D" id="3.40.50.300">
    <property type="entry name" value="P-loop containing nucleotide triphosphate hydrolases"/>
    <property type="match status" value="1"/>
</dbReference>
<evidence type="ECO:0000259" key="5">
    <source>
        <dbReference type="PROSITE" id="PS50893"/>
    </source>
</evidence>
<feature type="domain" description="ABC transporter" evidence="5">
    <location>
        <begin position="3"/>
        <end position="235"/>
    </location>
</feature>
<sequence>MNITVAGLTVTRQAQTVLKEIDLKLSSGQIVGLLGPNGSGKSTLLRCLAGLFPRLSECVALNGTTLDMLPLKKRAQHMAFVPQHAEVDGELTVEEIVRLGRTPYRKAFQRSTREDDEAVEEAISLMQLGGLRQRRWQHLSGGERQRSQIARALAQQPQVLLLDEPTNHLDIQHQLELMRLISRLPLTVVVALHDLSLAANFCQRLILLKAGQISATGVPEEVLTPANIGNTWCVKAQVYKTDDGITISYSMGGMAETRRKSKKPCDIAITGFSNLAEA</sequence>
<evidence type="ECO:0000313" key="6">
    <source>
        <dbReference type="EMBL" id="TCB85622.1"/>
    </source>
</evidence>
<evidence type="ECO:0000256" key="1">
    <source>
        <dbReference type="ARBA" id="ARBA00005417"/>
    </source>
</evidence>
<gene>
    <name evidence="6" type="ORF">E0L16_14425</name>
</gene>
<dbReference type="PANTHER" id="PTHR42794">
    <property type="entry name" value="HEMIN IMPORT ATP-BINDING PROTEIN HMUV"/>
    <property type="match status" value="1"/>
</dbReference>
<reference evidence="6 7" key="1">
    <citation type="submission" date="2019-02" db="EMBL/GenBank/DDBJ databases">
        <title>The draft genome of Enterobacter spp. strains.</title>
        <authorList>
            <person name="Wang C."/>
            <person name="Feng Y."/>
            <person name="Zong Z."/>
        </authorList>
    </citation>
    <scope>NUCLEOTIDE SEQUENCE [LARGE SCALE GENOMIC DNA]</scope>
    <source>
        <strain evidence="6 7">WCHEQ120003</strain>
    </source>
</reference>